<keyword evidence="3" id="KW-0479">Metal-binding</keyword>
<dbReference type="Gene3D" id="3.40.30.10">
    <property type="entry name" value="Glutaredoxin"/>
    <property type="match status" value="1"/>
</dbReference>
<dbReference type="InterPro" id="IPR036249">
    <property type="entry name" value="Thioredoxin-like_sf"/>
</dbReference>
<dbReference type="EMBL" id="CP003538">
    <property type="protein sequence ID" value="AGH99107.1"/>
    <property type="molecule type" value="Genomic_DNA"/>
</dbReference>
<dbReference type="PANTHER" id="PTHR12151">
    <property type="entry name" value="ELECTRON TRANSPORT PROTIN SCO1/SENC FAMILY MEMBER"/>
    <property type="match status" value="1"/>
</dbReference>
<dbReference type="AlphaFoldDB" id="M4VIA2"/>
<feature type="domain" description="Thioredoxin" evidence="5">
    <location>
        <begin position="45"/>
        <end position="208"/>
    </location>
</feature>
<sequence>MLKKRLARLVVLSIIAIAIGGVIAGIQIKNAPGPMAQSAVKSSGVAGADIGGPFTLTDHNGQPFSEKNLAGHPTLIYFGFTFCPSICPTELQKMTAAMKMADAEKSEKIMPVFITIDPERDTVDVMKNYVTQFHPRLIGLTGTQDDINVAARAWRVYAQKVQDETMSEYTMDHSSYIYLQGPDGGLQAIFGTDSTAREIADAINANVK</sequence>
<dbReference type="KEGG" id="man:A11S_2312"/>
<dbReference type="Proteomes" id="UP000011932">
    <property type="component" value="Chromosome"/>
</dbReference>
<gene>
    <name evidence="6" type="ORF">A11S_2312</name>
</gene>
<dbReference type="CDD" id="cd02968">
    <property type="entry name" value="SCO"/>
    <property type="match status" value="1"/>
</dbReference>
<evidence type="ECO:0000256" key="4">
    <source>
        <dbReference type="PIRSR" id="PIRSR603782-2"/>
    </source>
</evidence>
<dbReference type="InterPro" id="IPR003782">
    <property type="entry name" value="SCO1/SenC"/>
</dbReference>
<dbReference type="PATRIC" id="fig|349215.9.peg.2245"/>
<keyword evidence="2 3" id="KW-0186">Copper</keyword>
<dbReference type="Pfam" id="PF02630">
    <property type="entry name" value="SCO1-SenC"/>
    <property type="match status" value="1"/>
</dbReference>
<evidence type="ECO:0000256" key="1">
    <source>
        <dbReference type="ARBA" id="ARBA00010996"/>
    </source>
</evidence>
<feature type="binding site" evidence="3">
    <location>
        <position position="173"/>
    </location>
    <ligand>
        <name>Cu cation</name>
        <dbReference type="ChEBI" id="CHEBI:23378"/>
    </ligand>
</feature>
<evidence type="ECO:0000313" key="7">
    <source>
        <dbReference type="Proteomes" id="UP000011932"/>
    </source>
</evidence>
<comment type="similarity">
    <text evidence="1">Belongs to the SCO1/2 family.</text>
</comment>
<feature type="binding site" evidence="3">
    <location>
        <position position="83"/>
    </location>
    <ligand>
        <name>Cu cation</name>
        <dbReference type="ChEBI" id="CHEBI:23378"/>
    </ligand>
</feature>
<dbReference type="OrthoDB" id="9790194at2"/>
<proteinExistence type="inferred from homology"/>
<dbReference type="RefSeq" id="WP_015468616.1">
    <property type="nucleotide sequence ID" value="NC_020812.1"/>
</dbReference>
<dbReference type="PROSITE" id="PS51352">
    <property type="entry name" value="THIOREDOXIN_2"/>
    <property type="match status" value="1"/>
</dbReference>
<accession>M4VIA2</accession>
<dbReference type="FunFam" id="3.40.30.10:FF:000013">
    <property type="entry name" value="Blast:Protein SCO1 homolog, mitochondrial"/>
    <property type="match status" value="1"/>
</dbReference>
<name>M4VIA2_9BACT</name>
<evidence type="ECO:0000256" key="3">
    <source>
        <dbReference type="PIRSR" id="PIRSR603782-1"/>
    </source>
</evidence>
<dbReference type="PANTHER" id="PTHR12151:SF25">
    <property type="entry name" value="LINALOOL DEHYDRATASE_ISOMERASE DOMAIN-CONTAINING PROTEIN"/>
    <property type="match status" value="1"/>
</dbReference>
<dbReference type="InterPro" id="IPR013766">
    <property type="entry name" value="Thioredoxin_domain"/>
</dbReference>
<evidence type="ECO:0000256" key="2">
    <source>
        <dbReference type="ARBA" id="ARBA00023008"/>
    </source>
</evidence>
<dbReference type="STRING" id="349215.A11S_2312"/>
<dbReference type="SUPFAM" id="SSF52833">
    <property type="entry name" value="Thioredoxin-like"/>
    <property type="match status" value="1"/>
</dbReference>
<dbReference type="HOGENOM" id="CLU_050131_3_1_5"/>
<feature type="disulfide bond" description="Redox-active" evidence="4">
    <location>
        <begin position="83"/>
        <end position="87"/>
    </location>
</feature>
<keyword evidence="4" id="KW-1015">Disulfide bond</keyword>
<organism evidence="6 7">
    <name type="scientific">Micavibrio aeruginosavorus EPB</name>
    <dbReference type="NCBI Taxonomy" id="349215"/>
    <lineage>
        <taxon>Bacteria</taxon>
        <taxon>Pseudomonadati</taxon>
        <taxon>Bdellovibrionota</taxon>
        <taxon>Bdellovibrionia</taxon>
        <taxon>Bdellovibrionales</taxon>
        <taxon>Pseudobdellovibrionaceae</taxon>
        <taxon>Micavibrio</taxon>
    </lineage>
</organism>
<protein>
    <submittedName>
        <fullName evidence="6">Cytochrome oxidase biogenesis protein Sco1/SenC/PrrC, putative copper metallochaperone</fullName>
    </submittedName>
</protein>
<evidence type="ECO:0000313" key="6">
    <source>
        <dbReference type="EMBL" id="AGH99107.1"/>
    </source>
</evidence>
<evidence type="ECO:0000259" key="5">
    <source>
        <dbReference type="PROSITE" id="PS51352"/>
    </source>
</evidence>
<reference evidence="6 7" key="1">
    <citation type="journal article" date="2013" name="ISME J.">
        <title>By their genes ye shall know them: genomic signatures of predatory bacteria.</title>
        <authorList>
            <person name="Pasternak Z."/>
            <person name="Pietrokovski S."/>
            <person name="Rotem O."/>
            <person name="Gophna U."/>
            <person name="Lurie-Weinberger M.N."/>
            <person name="Jurkevitch E."/>
        </authorList>
    </citation>
    <scope>NUCLEOTIDE SEQUENCE [LARGE SCALE GENOMIC DNA]</scope>
    <source>
        <strain evidence="6">EPB</strain>
    </source>
</reference>
<feature type="binding site" evidence="3">
    <location>
        <position position="87"/>
    </location>
    <ligand>
        <name>Cu cation</name>
        <dbReference type="ChEBI" id="CHEBI:23378"/>
    </ligand>
</feature>
<dbReference type="GO" id="GO:0046872">
    <property type="term" value="F:metal ion binding"/>
    <property type="evidence" value="ECO:0007669"/>
    <property type="project" value="UniProtKB-KW"/>
</dbReference>